<name>A0ABW9F7E2_9FIRM</name>
<accession>A0ABW9F7E2</accession>
<dbReference type="RefSeq" id="WP_408105300.1">
    <property type="nucleotide sequence ID" value="NZ_JBFNFH010000016.1"/>
</dbReference>
<evidence type="ECO:0000256" key="6">
    <source>
        <dbReference type="ARBA" id="ARBA00023136"/>
    </source>
</evidence>
<dbReference type="PANTHER" id="PTHR33567:SF3">
    <property type="entry name" value="CHROMATE ION TRANSPORTER (EUROFUNG)"/>
    <property type="match status" value="1"/>
</dbReference>
<dbReference type="EMBL" id="JBFNFH010000016">
    <property type="protein sequence ID" value="MFM1525367.1"/>
    <property type="molecule type" value="Genomic_DNA"/>
</dbReference>
<keyword evidence="3" id="KW-1003">Cell membrane</keyword>
<dbReference type="Proteomes" id="UP001629536">
    <property type="component" value="Unassembled WGS sequence"/>
</dbReference>
<proteinExistence type="inferred from homology"/>
<keyword evidence="4 7" id="KW-0812">Transmembrane</keyword>
<dbReference type="Pfam" id="PF02417">
    <property type="entry name" value="Chromate_transp"/>
    <property type="match status" value="1"/>
</dbReference>
<feature type="transmembrane region" description="Helical" evidence="7">
    <location>
        <begin position="52"/>
        <end position="72"/>
    </location>
</feature>
<comment type="caution">
    <text evidence="8">The sequence shown here is derived from an EMBL/GenBank/DDBJ whole genome shotgun (WGS) entry which is preliminary data.</text>
</comment>
<comment type="similarity">
    <text evidence="2">Belongs to the chromate ion transporter (CHR) (TC 2.A.51) family.</text>
</comment>
<feature type="transmembrane region" description="Helical" evidence="7">
    <location>
        <begin position="21"/>
        <end position="40"/>
    </location>
</feature>
<evidence type="ECO:0000256" key="7">
    <source>
        <dbReference type="SAM" id="Phobius"/>
    </source>
</evidence>
<evidence type="ECO:0000256" key="5">
    <source>
        <dbReference type="ARBA" id="ARBA00022989"/>
    </source>
</evidence>
<evidence type="ECO:0000256" key="2">
    <source>
        <dbReference type="ARBA" id="ARBA00005262"/>
    </source>
</evidence>
<sequence>MMYNDLVEMNNYMTSQEFMSGFGLVQGIPGPLFSFSSFAGEMASSNLGTISQITGAILSGISIFLPGILLIYSKNGI</sequence>
<evidence type="ECO:0000256" key="4">
    <source>
        <dbReference type="ARBA" id="ARBA00022692"/>
    </source>
</evidence>
<reference evidence="8 9" key="1">
    <citation type="journal article" date="2024" name="Front. Microbiol.">
        <title>Pangenomic and biochemical analyses of Helcococcus ovis reveal widespread tetracycline resistance and a novel bacterial species, Helcococcus bovis.</title>
        <authorList>
            <person name="Cunha F."/>
            <person name="Zhai Y."/>
            <person name="Casaro S."/>
            <person name="Jones K.L."/>
            <person name="Hernandez M."/>
            <person name="Bisinotto R.S."/>
            <person name="Kariyawasam S."/>
            <person name="Brown M.B."/>
            <person name="Phillips A."/>
            <person name="Jeong K.C."/>
            <person name="Galvao K.N."/>
        </authorList>
    </citation>
    <scope>NUCLEOTIDE SEQUENCE [LARGE SCALE GENOMIC DNA]</scope>
    <source>
        <strain evidence="8 9">KG197</strain>
    </source>
</reference>
<evidence type="ECO:0000313" key="8">
    <source>
        <dbReference type="EMBL" id="MFM1525367.1"/>
    </source>
</evidence>
<keyword evidence="5 7" id="KW-1133">Transmembrane helix</keyword>
<evidence type="ECO:0000256" key="3">
    <source>
        <dbReference type="ARBA" id="ARBA00022475"/>
    </source>
</evidence>
<keyword evidence="9" id="KW-1185">Reference proteome</keyword>
<gene>
    <name evidence="8" type="ORF">ABGF40_06710</name>
</gene>
<comment type="subcellular location">
    <subcellularLocation>
        <location evidence="1">Cell membrane</location>
        <topology evidence="1">Multi-pass membrane protein</topology>
    </subcellularLocation>
</comment>
<evidence type="ECO:0000256" key="1">
    <source>
        <dbReference type="ARBA" id="ARBA00004651"/>
    </source>
</evidence>
<keyword evidence="6 7" id="KW-0472">Membrane</keyword>
<dbReference type="PANTHER" id="PTHR33567">
    <property type="entry name" value="CHROMATE ION TRANSPORTER (EUROFUNG)"/>
    <property type="match status" value="1"/>
</dbReference>
<evidence type="ECO:0000313" key="9">
    <source>
        <dbReference type="Proteomes" id="UP001629536"/>
    </source>
</evidence>
<protein>
    <submittedName>
        <fullName evidence="8">Chromate transporter</fullName>
    </submittedName>
</protein>
<organism evidence="8 9">
    <name type="scientific">Helcococcus bovis</name>
    <dbReference type="NCBI Taxonomy" id="3153252"/>
    <lineage>
        <taxon>Bacteria</taxon>
        <taxon>Bacillati</taxon>
        <taxon>Bacillota</taxon>
        <taxon>Tissierellia</taxon>
        <taxon>Tissierellales</taxon>
        <taxon>Peptoniphilaceae</taxon>
        <taxon>Helcococcus</taxon>
    </lineage>
</organism>
<dbReference type="InterPro" id="IPR003370">
    <property type="entry name" value="Chromate_transpt"/>
</dbReference>